<protein>
    <submittedName>
        <fullName evidence="1">Uncharacterized protein</fullName>
    </submittedName>
</protein>
<organism evidence="1 2">
    <name type="scientific">Seminavis robusta</name>
    <dbReference type="NCBI Taxonomy" id="568900"/>
    <lineage>
        <taxon>Eukaryota</taxon>
        <taxon>Sar</taxon>
        <taxon>Stramenopiles</taxon>
        <taxon>Ochrophyta</taxon>
        <taxon>Bacillariophyta</taxon>
        <taxon>Bacillariophyceae</taxon>
        <taxon>Bacillariophycidae</taxon>
        <taxon>Naviculales</taxon>
        <taxon>Naviculaceae</taxon>
        <taxon>Seminavis</taxon>
    </lineage>
</organism>
<evidence type="ECO:0000313" key="2">
    <source>
        <dbReference type="Proteomes" id="UP001153069"/>
    </source>
</evidence>
<proteinExistence type="predicted"/>
<reference evidence="1" key="1">
    <citation type="submission" date="2020-06" db="EMBL/GenBank/DDBJ databases">
        <authorList>
            <consortium name="Plant Systems Biology data submission"/>
        </authorList>
    </citation>
    <scope>NUCLEOTIDE SEQUENCE</scope>
    <source>
        <strain evidence="1">D6</strain>
    </source>
</reference>
<sequence length="201" mass="22935">MVDITVTSRSFMVLRYLLTNMDPATANYAQITERIRGRIKQEAKNRIEEVTLKLKRVRKEGEEGAKLGHVLSKLQWVAGGCRLLMGQSRFVDLGEFPRFLALNRDRISDHYDNNFSDLDSFVDDERAREGWEEEAREEREKKDGEYMSNVLPLCEEQGVVRAVARCEREDLPTVPGFGRFSDPDTGEVTTTALVGYPTLVS</sequence>
<comment type="caution">
    <text evidence="1">The sequence shown here is derived from an EMBL/GenBank/DDBJ whole genome shotgun (WGS) entry which is preliminary data.</text>
</comment>
<accession>A0A9N8E7C2</accession>
<gene>
    <name evidence="1" type="ORF">SEMRO_698_G189340.1</name>
</gene>
<evidence type="ECO:0000313" key="1">
    <source>
        <dbReference type="EMBL" id="CAB9515190.1"/>
    </source>
</evidence>
<name>A0A9N8E7C2_9STRA</name>
<dbReference type="AlphaFoldDB" id="A0A9N8E7C2"/>
<keyword evidence="2" id="KW-1185">Reference proteome</keyword>
<dbReference type="Proteomes" id="UP001153069">
    <property type="component" value="Unassembled WGS sequence"/>
</dbReference>
<dbReference type="EMBL" id="CAICTM010000697">
    <property type="protein sequence ID" value="CAB9515190.1"/>
    <property type="molecule type" value="Genomic_DNA"/>
</dbReference>